<evidence type="ECO:0000313" key="2">
    <source>
        <dbReference type="Proteomes" id="UP001153620"/>
    </source>
</evidence>
<dbReference type="EMBL" id="OU895877">
    <property type="protein sequence ID" value="CAG9798333.1"/>
    <property type="molecule type" value="Genomic_DNA"/>
</dbReference>
<reference evidence="1" key="2">
    <citation type="submission" date="2022-10" db="EMBL/GenBank/DDBJ databases">
        <authorList>
            <consortium name="ENA_rothamsted_submissions"/>
            <consortium name="culmorum"/>
            <person name="King R."/>
        </authorList>
    </citation>
    <scope>NUCLEOTIDE SEQUENCE</scope>
</reference>
<dbReference type="AlphaFoldDB" id="A0A9N9RK43"/>
<name>A0A9N9RK43_9DIPT</name>
<dbReference type="Proteomes" id="UP001153620">
    <property type="component" value="Chromosome 1"/>
</dbReference>
<proteinExistence type="predicted"/>
<evidence type="ECO:0000313" key="1">
    <source>
        <dbReference type="EMBL" id="CAG9798333.1"/>
    </source>
</evidence>
<organism evidence="1 2">
    <name type="scientific">Chironomus riparius</name>
    <dbReference type="NCBI Taxonomy" id="315576"/>
    <lineage>
        <taxon>Eukaryota</taxon>
        <taxon>Metazoa</taxon>
        <taxon>Ecdysozoa</taxon>
        <taxon>Arthropoda</taxon>
        <taxon>Hexapoda</taxon>
        <taxon>Insecta</taxon>
        <taxon>Pterygota</taxon>
        <taxon>Neoptera</taxon>
        <taxon>Endopterygota</taxon>
        <taxon>Diptera</taxon>
        <taxon>Nematocera</taxon>
        <taxon>Chironomoidea</taxon>
        <taxon>Chironomidae</taxon>
        <taxon>Chironominae</taxon>
        <taxon>Chironomus</taxon>
    </lineage>
</organism>
<keyword evidence="2" id="KW-1185">Reference proteome</keyword>
<protein>
    <submittedName>
        <fullName evidence="1">Uncharacterized protein</fullName>
    </submittedName>
</protein>
<gene>
    <name evidence="1" type="ORF">CHIRRI_LOCUS1316</name>
</gene>
<reference evidence="1" key="1">
    <citation type="submission" date="2022-01" db="EMBL/GenBank/DDBJ databases">
        <authorList>
            <person name="King R."/>
        </authorList>
    </citation>
    <scope>NUCLEOTIDE SEQUENCE</scope>
</reference>
<sequence>MNRLLARQIFLIDVVVDVRKTSSIHATERKEENKFRVVCKSGWQNNNKRPDF</sequence>
<accession>A0A9N9RK43</accession>